<proteinExistence type="predicted"/>
<protein>
    <submittedName>
        <fullName evidence="2">Uncharacterized protein</fullName>
    </submittedName>
</protein>
<dbReference type="AlphaFoldDB" id="W9QY08"/>
<keyword evidence="3" id="KW-1185">Reference proteome</keyword>
<name>W9QY08_9ROSA</name>
<feature type="compositionally biased region" description="Polar residues" evidence="1">
    <location>
        <begin position="84"/>
        <end position="103"/>
    </location>
</feature>
<sequence length="171" mass="18924">MRCEVRDRKPLKLPSLMIYGKLHLKLLSTLLEEETSPPPPSPSLIAVPSISPLEGIADLREANSEGLRSTGARMLPRTTTKWMMRQSLPTTAHPSPPMNSTTPSRKDPSRCICKEGSKVEDGDSLRRLSDNGLARLQGGEKRKGKKENVWQKGWHEDHSVSNPVAIPRSGL</sequence>
<evidence type="ECO:0000256" key="1">
    <source>
        <dbReference type="SAM" id="MobiDB-lite"/>
    </source>
</evidence>
<evidence type="ECO:0000313" key="3">
    <source>
        <dbReference type="Proteomes" id="UP000030645"/>
    </source>
</evidence>
<gene>
    <name evidence="2" type="ORF">L484_003151</name>
</gene>
<feature type="compositionally biased region" description="Basic and acidic residues" evidence="1">
    <location>
        <begin position="138"/>
        <end position="159"/>
    </location>
</feature>
<accession>W9QY08</accession>
<feature type="region of interest" description="Disordered" evidence="1">
    <location>
        <begin position="84"/>
        <end position="171"/>
    </location>
</feature>
<reference evidence="3" key="1">
    <citation type="submission" date="2013-01" db="EMBL/GenBank/DDBJ databases">
        <title>Draft Genome Sequence of a Mulberry Tree, Morus notabilis C.K. Schneid.</title>
        <authorList>
            <person name="He N."/>
            <person name="Zhao S."/>
        </authorList>
    </citation>
    <scope>NUCLEOTIDE SEQUENCE</scope>
</reference>
<organism evidence="2 3">
    <name type="scientific">Morus notabilis</name>
    <dbReference type="NCBI Taxonomy" id="981085"/>
    <lineage>
        <taxon>Eukaryota</taxon>
        <taxon>Viridiplantae</taxon>
        <taxon>Streptophyta</taxon>
        <taxon>Embryophyta</taxon>
        <taxon>Tracheophyta</taxon>
        <taxon>Spermatophyta</taxon>
        <taxon>Magnoliopsida</taxon>
        <taxon>eudicotyledons</taxon>
        <taxon>Gunneridae</taxon>
        <taxon>Pentapetalae</taxon>
        <taxon>rosids</taxon>
        <taxon>fabids</taxon>
        <taxon>Rosales</taxon>
        <taxon>Moraceae</taxon>
        <taxon>Moreae</taxon>
        <taxon>Morus</taxon>
    </lineage>
</organism>
<dbReference type="EMBL" id="KE343392">
    <property type="protein sequence ID" value="EXB28628.1"/>
    <property type="molecule type" value="Genomic_DNA"/>
</dbReference>
<dbReference type="Proteomes" id="UP000030645">
    <property type="component" value="Unassembled WGS sequence"/>
</dbReference>
<evidence type="ECO:0000313" key="2">
    <source>
        <dbReference type="EMBL" id="EXB28628.1"/>
    </source>
</evidence>
<feature type="compositionally biased region" description="Basic and acidic residues" evidence="1">
    <location>
        <begin position="104"/>
        <end position="129"/>
    </location>
</feature>